<dbReference type="Pfam" id="PF01934">
    <property type="entry name" value="HepT-like"/>
    <property type="match status" value="1"/>
</dbReference>
<dbReference type="GO" id="GO:0000166">
    <property type="term" value="F:nucleotide binding"/>
    <property type="evidence" value="ECO:0007669"/>
    <property type="project" value="UniProtKB-KW"/>
</dbReference>
<dbReference type="AlphaFoldDB" id="A0A833L0B4"/>
<keyword evidence="5" id="KW-0378">Hydrolase</keyword>
<evidence type="ECO:0000256" key="1">
    <source>
        <dbReference type="ARBA" id="ARBA00022553"/>
    </source>
</evidence>
<dbReference type="InterPro" id="IPR051813">
    <property type="entry name" value="HepT_RNase_toxin"/>
</dbReference>
<dbReference type="EMBL" id="WPAF01000022">
    <property type="protein sequence ID" value="KAF0133597.1"/>
    <property type="molecule type" value="Genomic_DNA"/>
</dbReference>
<comment type="similarity">
    <text evidence="6">Belongs to the HepT RNase toxin family.</text>
</comment>
<keyword evidence="3" id="KW-0540">Nuclease</keyword>
<dbReference type="GO" id="GO:0004540">
    <property type="term" value="F:RNA nuclease activity"/>
    <property type="evidence" value="ECO:0007669"/>
    <property type="project" value="InterPro"/>
</dbReference>
<dbReference type="PANTHER" id="PTHR34139">
    <property type="entry name" value="UPF0331 PROTEIN MJ0127"/>
    <property type="match status" value="1"/>
</dbReference>
<dbReference type="PANTHER" id="PTHR34139:SF1">
    <property type="entry name" value="RNASE MJ1380-RELATED"/>
    <property type="match status" value="1"/>
</dbReference>
<dbReference type="InterPro" id="IPR008201">
    <property type="entry name" value="HepT-like"/>
</dbReference>
<dbReference type="GO" id="GO:0110001">
    <property type="term" value="C:toxin-antitoxin complex"/>
    <property type="evidence" value="ECO:0007669"/>
    <property type="project" value="InterPro"/>
</dbReference>
<evidence type="ECO:0000256" key="3">
    <source>
        <dbReference type="ARBA" id="ARBA00022722"/>
    </source>
</evidence>
<accession>A0A833L0B4</accession>
<dbReference type="InterPro" id="IPR037038">
    <property type="entry name" value="HepT-like_sf"/>
</dbReference>
<dbReference type="Proteomes" id="UP000488506">
    <property type="component" value="Unassembled WGS sequence"/>
</dbReference>
<evidence type="ECO:0000256" key="4">
    <source>
        <dbReference type="ARBA" id="ARBA00022741"/>
    </source>
</evidence>
<evidence type="ECO:0008006" key="9">
    <source>
        <dbReference type="Google" id="ProtNLM"/>
    </source>
</evidence>
<keyword evidence="4" id="KW-0547">Nucleotide-binding</keyword>
<reference evidence="7 8" key="1">
    <citation type="submission" date="2019-12" db="EMBL/GenBank/DDBJ databases">
        <authorList>
            <person name="Wolfe R."/>
            <person name="Danczak R."/>
            <person name="Wilkins M."/>
        </authorList>
    </citation>
    <scope>NUCLEOTIDE SEQUENCE [LARGE SCALE GENOMIC DNA]</scope>
    <source>
        <strain evidence="7">X2_MaxBin.013</strain>
    </source>
</reference>
<protein>
    <recommendedName>
        <fullName evidence="9">DUF86 domain-containing protein</fullName>
    </recommendedName>
</protein>
<evidence type="ECO:0000256" key="2">
    <source>
        <dbReference type="ARBA" id="ARBA00022649"/>
    </source>
</evidence>
<evidence type="ECO:0000256" key="5">
    <source>
        <dbReference type="ARBA" id="ARBA00022801"/>
    </source>
</evidence>
<evidence type="ECO:0000313" key="8">
    <source>
        <dbReference type="Proteomes" id="UP000488506"/>
    </source>
</evidence>
<name>A0A833L0B4_UNCSA</name>
<organism evidence="7 8">
    <name type="scientific">Candidatus Saganbacteria bacterium</name>
    <dbReference type="NCBI Taxonomy" id="2575572"/>
    <lineage>
        <taxon>Bacteria</taxon>
        <taxon>Bacillati</taxon>
        <taxon>Saganbacteria</taxon>
    </lineage>
</organism>
<comment type="caution">
    <text evidence="7">The sequence shown here is derived from an EMBL/GenBank/DDBJ whole genome shotgun (WGS) entry which is preliminary data.</text>
</comment>
<evidence type="ECO:0000256" key="6">
    <source>
        <dbReference type="ARBA" id="ARBA00024207"/>
    </source>
</evidence>
<dbReference type="GO" id="GO:0016787">
    <property type="term" value="F:hydrolase activity"/>
    <property type="evidence" value="ECO:0007669"/>
    <property type="project" value="UniProtKB-KW"/>
</dbReference>
<dbReference type="Gene3D" id="1.20.120.580">
    <property type="entry name" value="bsu32300-like"/>
    <property type="match status" value="1"/>
</dbReference>
<gene>
    <name evidence="7" type="ORF">FD145_1213</name>
</gene>
<proteinExistence type="inferred from homology"/>
<evidence type="ECO:0000313" key="7">
    <source>
        <dbReference type="EMBL" id="KAF0133597.1"/>
    </source>
</evidence>
<keyword evidence="1" id="KW-0597">Phosphoprotein</keyword>
<sequence>MKRDYRVYLDDIIGAIEKIEKYINGLTFDEFSRDEKTIDSVIRNFEIIGEAAKNVPEEIRQEYPKIPWKEMAGMRDKLIHEYFGVKIEVVWETIKKRLPNVKALSKKALEEMGKEI</sequence>
<keyword evidence="2" id="KW-1277">Toxin-antitoxin system</keyword>